<reference evidence="7" key="1">
    <citation type="submission" date="2016-11" db="UniProtKB">
        <authorList>
            <consortium name="WormBaseParasite"/>
        </authorList>
    </citation>
    <scope>IDENTIFICATION</scope>
</reference>
<dbReference type="Proteomes" id="UP000095287">
    <property type="component" value="Unplaced"/>
</dbReference>
<keyword evidence="3 5" id="KW-1133">Transmembrane helix</keyword>
<comment type="subcellular location">
    <subcellularLocation>
        <location evidence="1">Membrane</location>
        <topology evidence="1">Multi-pass membrane protein</topology>
    </subcellularLocation>
</comment>
<evidence type="ECO:0000313" key="6">
    <source>
        <dbReference type="Proteomes" id="UP000095287"/>
    </source>
</evidence>
<dbReference type="InterPro" id="IPR005178">
    <property type="entry name" value="Ostalpha/TMEM184C"/>
</dbReference>
<dbReference type="Pfam" id="PF03619">
    <property type="entry name" value="Solute_trans_a"/>
    <property type="match status" value="1"/>
</dbReference>
<evidence type="ECO:0000256" key="2">
    <source>
        <dbReference type="ARBA" id="ARBA00022692"/>
    </source>
</evidence>
<accession>A0A1I7Z1F4</accession>
<keyword evidence="6" id="KW-1185">Reference proteome</keyword>
<sequence length="177" mass="19991">MGTIVSPMIAVFGLHTLARLTAEKLWKYKFMRIFRVIDYAFLVYSAQNAVVFQTIFVRFSIVECEPLLLPADSAKFLCNFVVICEMLGFSMLVSFLAHPRKSALFDTFKRKDEIKSEMTLKTPATPGRPLAGPVLEPVAERNVPINLEKLAGSVLKDEMPPICEWSDDETKCLLLEL</sequence>
<feature type="transmembrane region" description="Helical" evidence="5">
    <location>
        <begin position="76"/>
        <end position="97"/>
    </location>
</feature>
<evidence type="ECO:0000256" key="4">
    <source>
        <dbReference type="ARBA" id="ARBA00023136"/>
    </source>
</evidence>
<evidence type="ECO:0000313" key="7">
    <source>
        <dbReference type="WBParaSite" id="L893_g2185.t1"/>
    </source>
</evidence>
<organism evidence="6 7">
    <name type="scientific">Steinernema glaseri</name>
    <dbReference type="NCBI Taxonomy" id="37863"/>
    <lineage>
        <taxon>Eukaryota</taxon>
        <taxon>Metazoa</taxon>
        <taxon>Ecdysozoa</taxon>
        <taxon>Nematoda</taxon>
        <taxon>Chromadorea</taxon>
        <taxon>Rhabditida</taxon>
        <taxon>Tylenchina</taxon>
        <taxon>Panagrolaimomorpha</taxon>
        <taxon>Strongyloidoidea</taxon>
        <taxon>Steinernematidae</taxon>
        <taxon>Steinernema</taxon>
    </lineage>
</organism>
<evidence type="ECO:0000256" key="5">
    <source>
        <dbReference type="SAM" id="Phobius"/>
    </source>
</evidence>
<feature type="transmembrane region" description="Helical" evidence="5">
    <location>
        <begin position="36"/>
        <end position="56"/>
    </location>
</feature>
<evidence type="ECO:0000256" key="1">
    <source>
        <dbReference type="ARBA" id="ARBA00004141"/>
    </source>
</evidence>
<dbReference type="AlphaFoldDB" id="A0A1I7Z1F4"/>
<proteinExistence type="predicted"/>
<dbReference type="GO" id="GO:0016020">
    <property type="term" value="C:membrane"/>
    <property type="evidence" value="ECO:0007669"/>
    <property type="project" value="UniProtKB-SubCell"/>
</dbReference>
<name>A0A1I7Z1F4_9BILA</name>
<dbReference type="WBParaSite" id="L893_g2185.t1">
    <property type="protein sequence ID" value="L893_g2185.t1"/>
    <property type="gene ID" value="L893_g2185"/>
</dbReference>
<protein>
    <submittedName>
        <fullName evidence="7">Serpentine receptor class gamma</fullName>
    </submittedName>
</protein>
<keyword evidence="4 5" id="KW-0472">Membrane</keyword>
<evidence type="ECO:0000256" key="3">
    <source>
        <dbReference type="ARBA" id="ARBA00022989"/>
    </source>
</evidence>
<keyword evidence="2 5" id="KW-0812">Transmembrane</keyword>